<feature type="region of interest" description="Disordered" evidence="1">
    <location>
        <begin position="1"/>
        <end position="25"/>
    </location>
</feature>
<dbReference type="Proteomes" id="UP000095094">
    <property type="component" value="Unassembled WGS sequence"/>
</dbReference>
<keyword evidence="3" id="KW-1185">Reference proteome</keyword>
<comment type="caution">
    <text evidence="2">The sequence shown here is derived from an EMBL/GenBank/DDBJ whole genome shotgun (WGS) entry which is preliminary data.</text>
</comment>
<gene>
    <name evidence="2" type="ORF">BCR25_01765</name>
</gene>
<protein>
    <submittedName>
        <fullName evidence="2">Uncharacterized protein</fullName>
    </submittedName>
</protein>
<evidence type="ECO:0000256" key="1">
    <source>
        <dbReference type="SAM" id="MobiDB-lite"/>
    </source>
</evidence>
<proteinExistence type="predicted"/>
<evidence type="ECO:0000313" key="3">
    <source>
        <dbReference type="Proteomes" id="UP000095094"/>
    </source>
</evidence>
<sequence length="63" mass="7145">MATKGSEVPQKKQASKKKTTLEKQKLTSIQLAEKADRVSDEKFKNIQFPVMQKNHSNQVICKA</sequence>
<dbReference type="EMBL" id="MIJY01000001">
    <property type="protein sequence ID" value="OEG20569.1"/>
    <property type="molecule type" value="Genomic_DNA"/>
</dbReference>
<name>A0A1E5H6J2_9ENTE</name>
<organism evidence="2 3">
    <name type="scientific">Enterococcus termitis</name>
    <dbReference type="NCBI Taxonomy" id="332950"/>
    <lineage>
        <taxon>Bacteria</taxon>
        <taxon>Bacillati</taxon>
        <taxon>Bacillota</taxon>
        <taxon>Bacilli</taxon>
        <taxon>Lactobacillales</taxon>
        <taxon>Enterococcaceae</taxon>
        <taxon>Enterococcus</taxon>
    </lineage>
</organism>
<reference evidence="3" key="1">
    <citation type="submission" date="2016-09" db="EMBL/GenBank/DDBJ databases">
        <authorList>
            <person name="Gulvik C.A."/>
        </authorList>
    </citation>
    <scope>NUCLEOTIDE SEQUENCE [LARGE SCALE GENOMIC DNA]</scope>
    <source>
        <strain evidence="3">LMG 8895</strain>
    </source>
</reference>
<evidence type="ECO:0000313" key="2">
    <source>
        <dbReference type="EMBL" id="OEG20569.1"/>
    </source>
</evidence>
<dbReference type="AlphaFoldDB" id="A0A1E5H6J2"/>
<accession>A0A1E5H6J2</accession>